<accession>A0A6J4L581</accession>
<dbReference type="AlphaFoldDB" id="A0A6J4L581"/>
<dbReference type="PANTHER" id="PTHR30041:SF8">
    <property type="entry name" value="PROTEIN YFFB"/>
    <property type="match status" value="1"/>
</dbReference>
<gene>
    <name evidence="3" type="ORF">AVDCRST_MAG40-1553</name>
</gene>
<dbReference type="InterPro" id="IPR036249">
    <property type="entry name" value="Thioredoxin-like_sf"/>
</dbReference>
<name>A0A6J4L581_9BACT</name>
<reference evidence="3" key="1">
    <citation type="submission" date="2020-02" db="EMBL/GenBank/DDBJ databases">
        <authorList>
            <person name="Meier V. D."/>
        </authorList>
    </citation>
    <scope>NUCLEOTIDE SEQUENCE</scope>
    <source>
        <strain evidence="3">AVDCRST_MAG40</strain>
    </source>
</reference>
<evidence type="ECO:0000256" key="2">
    <source>
        <dbReference type="PROSITE-ProRule" id="PRU01282"/>
    </source>
</evidence>
<dbReference type="EMBL" id="CADCTX010000488">
    <property type="protein sequence ID" value="CAA9322943.1"/>
    <property type="molecule type" value="Genomic_DNA"/>
</dbReference>
<sequence length="115" mass="13332">MEVQIFGTKKNPVTRAALRFFAERRVKAHFVDLQERAASPGELKRFAQKFGITALIDKESRRYLDLGLAHARYGDERWLEILAAEPLVLRQPLVRQQNRLTVGSAEAEWKEWLGR</sequence>
<evidence type="ECO:0000313" key="3">
    <source>
        <dbReference type="EMBL" id="CAA9322943.1"/>
    </source>
</evidence>
<dbReference type="PANTHER" id="PTHR30041">
    <property type="entry name" value="ARSENATE REDUCTASE"/>
    <property type="match status" value="1"/>
</dbReference>
<dbReference type="Pfam" id="PF03960">
    <property type="entry name" value="ArsC"/>
    <property type="match status" value="1"/>
</dbReference>
<dbReference type="PROSITE" id="PS51353">
    <property type="entry name" value="ARSC"/>
    <property type="match status" value="1"/>
</dbReference>
<proteinExistence type="inferred from homology"/>
<dbReference type="InterPro" id="IPR006660">
    <property type="entry name" value="Arsenate_reductase-like"/>
</dbReference>
<evidence type="ECO:0000256" key="1">
    <source>
        <dbReference type="ARBA" id="ARBA00007198"/>
    </source>
</evidence>
<comment type="similarity">
    <text evidence="1 2">Belongs to the ArsC family.</text>
</comment>
<dbReference type="Gene3D" id="3.40.30.10">
    <property type="entry name" value="Glutaredoxin"/>
    <property type="match status" value="1"/>
</dbReference>
<organism evidence="3">
    <name type="scientific">uncultured Gemmatimonadaceae bacterium</name>
    <dbReference type="NCBI Taxonomy" id="246130"/>
    <lineage>
        <taxon>Bacteria</taxon>
        <taxon>Pseudomonadati</taxon>
        <taxon>Gemmatimonadota</taxon>
        <taxon>Gemmatimonadia</taxon>
        <taxon>Gemmatimonadales</taxon>
        <taxon>Gemmatimonadaceae</taxon>
        <taxon>environmental samples</taxon>
    </lineage>
</organism>
<dbReference type="SUPFAM" id="SSF52833">
    <property type="entry name" value="Thioredoxin-like"/>
    <property type="match status" value="1"/>
</dbReference>
<protein>
    <submittedName>
        <fullName evidence="3">Arsenate reductase glutaredoxin-coupled</fullName>
    </submittedName>
</protein>